<feature type="compositionally biased region" description="Basic residues" evidence="6">
    <location>
        <begin position="161"/>
        <end position="180"/>
    </location>
</feature>
<dbReference type="OrthoDB" id="4349954at2759"/>
<evidence type="ECO:0000313" key="9">
    <source>
        <dbReference type="Proteomes" id="UP001147752"/>
    </source>
</evidence>
<keyword evidence="5" id="KW-0808">Transferase</keyword>
<dbReference type="InterPro" id="IPR005111">
    <property type="entry name" value="MoeA_C_domain_IV"/>
</dbReference>
<dbReference type="InterPro" id="IPR008284">
    <property type="entry name" value="MoCF_biosynth_CS"/>
</dbReference>
<dbReference type="SUPFAM" id="SSF63867">
    <property type="entry name" value="MoeA C-terminal domain-like"/>
    <property type="match status" value="1"/>
</dbReference>
<dbReference type="GO" id="GO:0005524">
    <property type="term" value="F:ATP binding"/>
    <property type="evidence" value="ECO:0007669"/>
    <property type="project" value="UniProtKB-UniRule"/>
</dbReference>
<keyword evidence="4 5" id="KW-0501">Molybdenum cofactor biosynthesis</keyword>
<dbReference type="Gene3D" id="3.90.105.10">
    <property type="entry name" value="Molybdopterin biosynthesis moea protein, domain 2"/>
    <property type="match status" value="1"/>
</dbReference>
<feature type="domain" description="MoaB/Mog" evidence="7">
    <location>
        <begin position="7"/>
        <end position="130"/>
    </location>
</feature>
<comment type="pathway">
    <text evidence="1 5">Cofactor biosynthesis; molybdopterin biosynthesis.</text>
</comment>
<evidence type="ECO:0000313" key="8">
    <source>
        <dbReference type="EMBL" id="KAJ5356631.1"/>
    </source>
</evidence>
<comment type="function">
    <text evidence="5">Catalyzes two steps in the biosynthesis of the molybdenum cofactor. In the first step, molybdopterin is adenylated. Subsequently, molybdate is inserted into adenylated molybdopterin and AMP is released.</text>
</comment>
<comment type="similarity">
    <text evidence="2">In the N-terminal section; belongs to the MoaB/Mog family.</text>
</comment>
<dbReference type="FunFam" id="3.40.980.10:FF:000011">
    <property type="entry name" value="Molybdopterin molybdenumtransferase"/>
    <property type="match status" value="1"/>
</dbReference>
<dbReference type="Pfam" id="PF03453">
    <property type="entry name" value="MoeA_N"/>
    <property type="match status" value="1"/>
</dbReference>
<feature type="domain" description="MoaB/Mog" evidence="7">
    <location>
        <begin position="385"/>
        <end position="549"/>
    </location>
</feature>
<dbReference type="CDD" id="cd00887">
    <property type="entry name" value="MoeA"/>
    <property type="match status" value="1"/>
</dbReference>
<dbReference type="InterPro" id="IPR036688">
    <property type="entry name" value="MoeA_C_domain_IV_sf"/>
</dbReference>
<dbReference type="GO" id="GO:0005829">
    <property type="term" value="C:cytosol"/>
    <property type="evidence" value="ECO:0007669"/>
    <property type="project" value="TreeGrafter"/>
</dbReference>
<evidence type="ECO:0000259" key="7">
    <source>
        <dbReference type="SMART" id="SM00852"/>
    </source>
</evidence>
<dbReference type="Pfam" id="PF00994">
    <property type="entry name" value="MoCF_biosynth"/>
    <property type="match status" value="2"/>
</dbReference>
<feature type="compositionally biased region" description="Polar residues" evidence="6">
    <location>
        <begin position="183"/>
        <end position="194"/>
    </location>
</feature>
<comment type="catalytic activity">
    <reaction evidence="5">
        <text>molybdopterin + ATP + H(+) = adenylyl-molybdopterin + diphosphate</text>
        <dbReference type="Rhea" id="RHEA:31331"/>
        <dbReference type="ChEBI" id="CHEBI:15378"/>
        <dbReference type="ChEBI" id="CHEBI:30616"/>
        <dbReference type="ChEBI" id="CHEBI:33019"/>
        <dbReference type="ChEBI" id="CHEBI:58698"/>
        <dbReference type="ChEBI" id="CHEBI:62727"/>
    </reaction>
</comment>
<dbReference type="RefSeq" id="XP_056574778.1">
    <property type="nucleotide sequence ID" value="XM_056728963.1"/>
</dbReference>
<dbReference type="InterPro" id="IPR038987">
    <property type="entry name" value="MoeA-like"/>
</dbReference>
<dbReference type="GeneID" id="81468146"/>
<keyword evidence="5" id="KW-0479">Metal-binding</keyword>
<dbReference type="Gene3D" id="2.170.190.11">
    <property type="entry name" value="Molybdopterin biosynthesis moea protein, domain 3"/>
    <property type="match status" value="1"/>
</dbReference>
<dbReference type="AlphaFoldDB" id="A0A9W9RAJ7"/>
<dbReference type="SUPFAM" id="SSF53218">
    <property type="entry name" value="Molybdenum cofactor biosynthesis proteins"/>
    <property type="match status" value="2"/>
</dbReference>
<accession>A0A9W9RAJ7</accession>
<comment type="caution">
    <text evidence="8">The sequence shown here is derived from an EMBL/GenBank/DDBJ whole genome shotgun (WGS) entry which is preliminary data.</text>
</comment>
<dbReference type="Gene3D" id="3.40.980.10">
    <property type="entry name" value="MoaB/Mog-like domain"/>
    <property type="match status" value="2"/>
</dbReference>
<evidence type="ECO:0000256" key="4">
    <source>
        <dbReference type="ARBA" id="ARBA00023150"/>
    </source>
</evidence>
<dbReference type="Pfam" id="PF03454">
    <property type="entry name" value="MoeA_C"/>
    <property type="match status" value="1"/>
</dbReference>
<dbReference type="SUPFAM" id="SSF63882">
    <property type="entry name" value="MoeA N-terminal region -like"/>
    <property type="match status" value="1"/>
</dbReference>
<dbReference type="InterPro" id="IPR036425">
    <property type="entry name" value="MoaB/Mog-like_dom_sf"/>
</dbReference>
<dbReference type="InterPro" id="IPR036135">
    <property type="entry name" value="MoeA_linker/N_sf"/>
</dbReference>
<dbReference type="NCBIfam" id="TIGR00177">
    <property type="entry name" value="molyb_syn"/>
    <property type="match status" value="1"/>
</dbReference>
<dbReference type="PANTHER" id="PTHR10192:SF5">
    <property type="entry name" value="GEPHYRIN"/>
    <property type="match status" value="1"/>
</dbReference>
<comment type="similarity">
    <text evidence="3">In the C-terminal section; belongs to the MoeA family.</text>
</comment>
<reference evidence="8" key="1">
    <citation type="submission" date="2022-12" db="EMBL/GenBank/DDBJ databases">
        <authorList>
            <person name="Petersen C."/>
        </authorList>
    </citation>
    <scope>NUCLEOTIDE SEQUENCE</scope>
    <source>
        <strain evidence="8">IBT 3081</strain>
    </source>
</reference>
<dbReference type="GO" id="GO:0061599">
    <property type="term" value="F:molybdopterin molybdotransferase activity"/>
    <property type="evidence" value="ECO:0007669"/>
    <property type="project" value="UniProtKB-UniRule"/>
</dbReference>
<evidence type="ECO:0000256" key="5">
    <source>
        <dbReference type="RuleBase" id="RU365090"/>
    </source>
</evidence>
<dbReference type="GO" id="GO:0061598">
    <property type="term" value="F:molybdopterin adenylyltransferase activity"/>
    <property type="evidence" value="ECO:0007669"/>
    <property type="project" value="UniProtKB-UniRule"/>
</dbReference>
<dbReference type="EMBL" id="JAPZBT010000006">
    <property type="protein sequence ID" value="KAJ5356631.1"/>
    <property type="molecule type" value="Genomic_DNA"/>
</dbReference>
<dbReference type="Gene3D" id="2.40.340.10">
    <property type="entry name" value="MoeA, C-terminal, domain IV"/>
    <property type="match status" value="1"/>
</dbReference>
<comment type="cofactor">
    <cofactor evidence="5">
        <name>Mg(2+)</name>
        <dbReference type="ChEBI" id="CHEBI:18420"/>
    </cofactor>
</comment>
<dbReference type="InterPro" id="IPR001453">
    <property type="entry name" value="MoaB/Mog_dom"/>
</dbReference>
<feature type="region of interest" description="Disordered" evidence="6">
    <location>
        <begin position="35"/>
        <end position="56"/>
    </location>
</feature>
<comment type="catalytic activity">
    <reaction evidence="5">
        <text>adenylyl-molybdopterin + molybdate = Mo-molybdopterin + AMP + H(+)</text>
        <dbReference type="Rhea" id="RHEA:35047"/>
        <dbReference type="ChEBI" id="CHEBI:15378"/>
        <dbReference type="ChEBI" id="CHEBI:36264"/>
        <dbReference type="ChEBI" id="CHEBI:62727"/>
        <dbReference type="ChEBI" id="CHEBI:71302"/>
        <dbReference type="ChEBI" id="CHEBI:456215"/>
    </reaction>
</comment>
<comment type="similarity">
    <text evidence="5">Belongs to the MoeA family.</text>
</comment>
<dbReference type="Proteomes" id="UP001147752">
    <property type="component" value="Unassembled WGS sequence"/>
</dbReference>
<evidence type="ECO:0000256" key="2">
    <source>
        <dbReference type="ARBA" id="ARBA00007589"/>
    </source>
</evidence>
<dbReference type="InterPro" id="IPR005110">
    <property type="entry name" value="MoeA_linker/N"/>
</dbReference>
<dbReference type="GO" id="GO:0046872">
    <property type="term" value="F:metal ion binding"/>
    <property type="evidence" value="ECO:0007669"/>
    <property type="project" value="UniProtKB-UniRule"/>
</dbReference>
<keyword evidence="9" id="KW-1185">Reference proteome</keyword>
<gene>
    <name evidence="8" type="ORF">N7517_011240</name>
</gene>
<sequence>MTNLKVAILIVSDTASKDPTSDKVVDALTPILSAEGKWEPPHSGSSRTTGGTGFSIKDNTPEVCRIPLIQRHAPGLIHGMIAASLKVTPFAMMARPVAGVRNKTLIITLPGSPKGAMENLDAVVKLLPHACLQSAGANSRDLHAGGVKKLESEAGVDDQHNHHHHHHHHHDHGHGHKAPKAHTSPSERPQSNDPSAGPNRRYRSSPYPMLSVDEALRRINEHTPDPEVVEVPVTTSLIGSVIAEDVYAAEAVPAYRASIVDGYAVIAPNSSTAGQSTKGIFPVASVTHANNYHWRSPPPNANAVVMVEDTNLDSCTPDGKEEATVEILAEDIEPGENVREPGSDVMLGSKIVARGDLISPVGGEIGLLASTGTRTVKVFRKPRVGVLSTGDELVEHNDPQTLTGGQIRDSNRPSLISCLNSWGFETVDLGIARDTPASELEHALRDSLRGVGRASASVDVIITTGGVSMGELDLLKPTIERSLGGTIHFGRVAMKPGKPTTFATVPFKPTGDATSSQQERQSKLIFSLPGNPASALVTLNLFVLPSLHKLTGLGHSSQALSSKPWLAPQLGLPRVAVVLTHHFPLDPKRTEYHRAVVTASRSDGRLYATSTGVEGAGQRSSKVGSLAKANALVVLRAGRGVGIKGEIVEALLMGDVHGSDTRVIC</sequence>
<keyword evidence="5" id="KW-0500">Molybdenum</keyword>
<dbReference type="SMART" id="SM00852">
    <property type="entry name" value="MoCF_biosynth"/>
    <property type="match status" value="2"/>
</dbReference>
<feature type="region of interest" description="Disordered" evidence="6">
    <location>
        <begin position="155"/>
        <end position="206"/>
    </location>
</feature>
<evidence type="ECO:0000256" key="1">
    <source>
        <dbReference type="ARBA" id="ARBA00005046"/>
    </source>
</evidence>
<keyword evidence="5" id="KW-0460">Magnesium</keyword>
<evidence type="ECO:0000256" key="3">
    <source>
        <dbReference type="ARBA" id="ARBA00008339"/>
    </source>
</evidence>
<reference evidence="8" key="2">
    <citation type="journal article" date="2023" name="IMA Fungus">
        <title>Comparative genomic study of the Penicillium genus elucidates a diverse pangenome and 15 lateral gene transfer events.</title>
        <authorList>
            <person name="Petersen C."/>
            <person name="Sorensen T."/>
            <person name="Nielsen M.R."/>
            <person name="Sondergaard T.E."/>
            <person name="Sorensen J.L."/>
            <person name="Fitzpatrick D.A."/>
            <person name="Frisvad J.C."/>
            <person name="Nielsen K.L."/>
        </authorList>
    </citation>
    <scope>NUCLEOTIDE SEQUENCE</scope>
    <source>
        <strain evidence="8">IBT 3081</strain>
    </source>
</reference>
<protein>
    <recommendedName>
        <fullName evidence="7">MoaB/Mog domain-containing protein</fullName>
    </recommendedName>
</protein>
<dbReference type="PROSITE" id="PS01079">
    <property type="entry name" value="MOCF_BIOSYNTHESIS_2"/>
    <property type="match status" value="1"/>
</dbReference>
<name>A0A9W9RAJ7_9EURO</name>
<organism evidence="8 9">
    <name type="scientific">Penicillium concentricum</name>
    <dbReference type="NCBI Taxonomy" id="293559"/>
    <lineage>
        <taxon>Eukaryota</taxon>
        <taxon>Fungi</taxon>
        <taxon>Dikarya</taxon>
        <taxon>Ascomycota</taxon>
        <taxon>Pezizomycotina</taxon>
        <taxon>Eurotiomycetes</taxon>
        <taxon>Eurotiomycetidae</taxon>
        <taxon>Eurotiales</taxon>
        <taxon>Aspergillaceae</taxon>
        <taxon>Penicillium</taxon>
    </lineage>
</organism>
<evidence type="ECO:0000256" key="6">
    <source>
        <dbReference type="SAM" id="MobiDB-lite"/>
    </source>
</evidence>
<proteinExistence type="inferred from homology"/>
<dbReference type="GO" id="GO:0006777">
    <property type="term" value="P:Mo-molybdopterin cofactor biosynthetic process"/>
    <property type="evidence" value="ECO:0007669"/>
    <property type="project" value="UniProtKB-UniRule"/>
</dbReference>
<dbReference type="PANTHER" id="PTHR10192">
    <property type="entry name" value="MOLYBDOPTERIN BIOSYNTHESIS PROTEIN"/>
    <property type="match status" value="1"/>
</dbReference>